<feature type="transmembrane region" description="Helical" evidence="1">
    <location>
        <begin position="118"/>
        <end position="139"/>
    </location>
</feature>
<name>A0A454D458_VIBHA</name>
<keyword evidence="1" id="KW-0472">Membrane</keyword>
<feature type="domain" description="EAL" evidence="2">
    <location>
        <begin position="471"/>
        <end position="727"/>
    </location>
</feature>
<evidence type="ECO:0000313" key="3">
    <source>
        <dbReference type="EMBL" id="EKM33488.1"/>
    </source>
</evidence>
<dbReference type="GeneID" id="83583910"/>
<organism evidence="3 4">
    <name type="scientific">Vibrio harveyi</name>
    <name type="common">Beneckea harveyi</name>
    <dbReference type="NCBI Taxonomy" id="669"/>
    <lineage>
        <taxon>Bacteria</taxon>
        <taxon>Pseudomonadati</taxon>
        <taxon>Pseudomonadota</taxon>
        <taxon>Gammaproteobacteria</taxon>
        <taxon>Vibrionales</taxon>
        <taxon>Vibrionaceae</taxon>
        <taxon>Vibrio</taxon>
    </lineage>
</organism>
<dbReference type="EMBL" id="AJSR01000255">
    <property type="protein sequence ID" value="EKM33488.1"/>
    <property type="molecule type" value="Genomic_DNA"/>
</dbReference>
<evidence type="ECO:0000256" key="1">
    <source>
        <dbReference type="SAM" id="Phobius"/>
    </source>
</evidence>
<reference evidence="3 4" key="1">
    <citation type="submission" date="2012-10" db="EMBL/GenBank/DDBJ databases">
        <title>Genome sequence of Vibrio Cholerae HENC-02.</title>
        <authorList>
            <person name="Eppinger M."/>
            <person name="Hasan N.A."/>
            <person name="Sengamalay N."/>
            <person name="Hine E."/>
            <person name="Su Q."/>
            <person name="Daugherty S.C."/>
            <person name="Young S."/>
            <person name="Sadzewicz L."/>
            <person name="Tallon L."/>
            <person name="Cebula T.A."/>
            <person name="Ravel J."/>
            <person name="Colwell R.R."/>
        </authorList>
    </citation>
    <scope>NUCLEOTIDE SEQUENCE [LARGE SCALE GENOMIC DNA]</scope>
    <source>
        <strain evidence="3 4">HENC-02</strain>
    </source>
</reference>
<dbReference type="InterPro" id="IPR035919">
    <property type="entry name" value="EAL_sf"/>
</dbReference>
<feature type="transmembrane region" description="Helical" evidence="1">
    <location>
        <begin position="159"/>
        <end position="180"/>
    </location>
</feature>
<evidence type="ECO:0000259" key="2">
    <source>
        <dbReference type="PROSITE" id="PS50883"/>
    </source>
</evidence>
<feature type="transmembrane region" description="Helical" evidence="1">
    <location>
        <begin position="12"/>
        <end position="34"/>
    </location>
</feature>
<feature type="transmembrane region" description="Helical" evidence="1">
    <location>
        <begin position="84"/>
        <end position="106"/>
    </location>
</feature>
<dbReference type="PANTHER" id="PTHR33121:SF23">
    <property type="entry name" value="CYCLIC DI-GMP PHOSPHODIESTERASE PDEB"/>
    <property type="match status" value="1"/>
</dbReference>
<gene>
    <name evidence="3" type="ORF">VCHENC02_1066</name>
</gene>
<dbReference type="InterPro" id="IPR050706">
    <property type="entry name" value="Cyclic-di-GMP_PDE-like"/>
</dbReference>
<dbReference type="InterPro" id="IPR001633">
    <property type="entry name" value="EAL_dom"/>
</dbReference>
<feature type="transmembrane region" description="Helical" evidence="1">
    <location>
        <begin position="250"/>
        <end position="267"/>
    </location>
</feature>
<comment type="caution">
    <text evidence="3">The sequence shown here is derived from an EMBL/GenBank/DDBJ whole genome shotgun (WGS) entry which is preliminary data.</text>
</comment>
<protein>
    <submittedName>
        <fullName evidence="3">EAL domain protein</fullName>
    </submittedName>
</protein>
<proteinExistence type="predicted"/>
<dbReference type="RefSeq" id="WP_009699559.1">
    <property type="nucleotide sequence ID" value="NZ_AP031615.1"/>
</dbReference>
<feature type="transmembrane region" description="Helical" evidence="1">
    <location>
        <begin position="201"/>
        <end position="219"/>
    </location>
</feature>
<dbReference type="SUPFAM" id="SSF141868">
    <property type="entry name" value="EAL domain-like"/>
    <property type="match status" value="1"/>
</dbReference>
<dbReference type="CDD" id="cd01948">
    <property type="entry name" value="EAL"/>
    <property type="match status" value="1"/>
</dbReference>
<accession>A0A454D458</accession>
<dbReference type="SMART" id="SM00052">
    <property type="entry name" value="EAL"/>
    <property type="match status" value="1"/>
</dbReference>
<dbReference type="Gene3D" id="3.20.20.450">
    <property type="entry name" value="EAL domain"/>
    <property type="match status" value="1"/>
</dbReference>
<dbReference type="PROSITE" id="PS50883">
    <property type="entry name" value="EAL"/>
    <property type="match status" value="1"/>
</dbReference>
<sequence length="741" mass="83985">MNNAASSRRISAMLFLTLGVILSVFAGFALSQMFVIEQDSFQLISAVSSVMIVSFLRYQWRALPAVILGLFAYYFWTGRTLEHALLYAFTVPLLPFAFSSLFHYLNNRALYQPAEQRITLFFVVIGCLFPFANTIKMMLVNTFVDGQFLSPDFLFYATLGNYLTQLLVTPILYVMVSLLTDTDTQSYLALDKRLRVSNSRCRGYITWLVSCIAIFITAVLSSSSFMLNSLSFFAVLLVVIGLAKHGLIRPLFVGAPFILLIINDSISHYNAGLIGDKQFYGLLIIITVLTTLAYLLGGYSVKLFEMTQRQIRSERIDPYSGLSNIAQLKEDISRQRHSLLLYLDLTPTLSMLTDLGHEGKSQLIMQLSEFLYSRNDSINRCYRPPFSTGLLSFTHYSDLAEEELQEVVEYLESFQFYWRGTSVALVSPTIFCTVVHHGQDIEKVVSILCDQPPQSDRSIHWINAQSFEMDRVDKLNHIQQVFKREQFELFCQPYMKLSGVEETKHSFEVLLRLKEQNGKVLSPAAFFPLINQFGLEIKLDHWVIINTFRMLGDKVKNWDDIGHCAINLTAKTLSAENLASRIIESAKSFNVPLEKICFEITESSALINEQQAIETLSLLRKLGCKVAIDDFGTGYASFAYLRRLPLDILKIEGAFVREITKSETDRLIVSSIATVAKEMHLETVAEFVETAEHSEILRSLGINFAQGYGVAKPMPLSRYLANLFDHQDKKEQLPAPEFATL</sequence>
<dbReference type="Pfam" id="PF00563">
    <property type="entry name" value="EAL"/>
    <property type="match status" value="1"/>
</dbReference>
<feature type="transmembrane region" description="Helical" evidence="1">
    <location>
        <begin position="279"/>
        <end position="301"/>
    </location>
</feature>
<dbReference type="Proteomes" id="UP000008367">
    <property type="component" value="Unassembled WGS sequence"/>
</dbReference>
<keyword evidence="1" id="KW-1133">Transmembrane helix</keyword>
<dbReference type="GO" id="GO:0071111">
    <property type="term" value="F:cyclic-guanylate-specific phosphodiesterase activity"/>
    <property type="evidence" value="ECO:0007669"/>
    <property type="project" value="InterPro"/>
</dbReference>
<dbReference type="PANTHER" id="PTHR33121">
    <property type="entry name" value="CYCLIC DI-GMP PHOSPHODIESTERASE PDEF"/>
    <property type="match status" value="1"/>
</dbReference>
<dbReference type="AlphaFoldDB" id="A0A454D458"/>
<dbReference type="STRING" id="669.AL538_21410"/>
<evidence type="ECO:0000313" key="4">
    <source>
        <dbReference type="Proteomes" id="UP000008367"/>
    </source>
</evidence>
<keyword evidence="1" id="KW-0812">Transmembrane</keyword>